<dbReference type="AlphaFoldDB" id="A0AAP0ITJ3"/>
<gene>
    <name evidence="1" type="ORF">Syun_019123</name>
</gene>
<evidence type="ECO:0000313" key="1">
    <source>
        <dbReference type="EMBL" id="KAK9121506.1"/>
    </source>
</evidence>
<keyword evidence="2" id="KW-1185">Reference proteome</keyword>
<organism evidence="1 2">
    <name type="scientific">Stephania yunnanensis</name>
    <dbReference type="NCBI Taxonomy" id="152371"/>
    <lineage>
        <taxon>Eukaryota</taxon>
        <taxon>Viridiplantae</taxon>
        <taxon>Streptophyta</taxon>
        <taxon>Embryophyta</taxon>
        <taxon>Tracheophyta</taxon>
        <taxon>Spermatophyta</taxon>
        <taxon>Magnoliopsida</taxon>
        <taxon>Ranunculales</taxon>
        <taxon>Menispermaceae</taxon>
        <taxon>Menispermoideae</taxon>
        <taxon>Cissampelideae</taxon>
        <taxon>Stephania</taxon>
    </lineage>
</organism>
<reference evidence="1 2" key="1">
    <citation type="submission" date="2024-01" db="EMBL/GenBank/DDBJ databases">
        <title>Genome assemblies of Stephania.</title>
        <authorList>
            <person name="Yang L."/>
        </authorList>
    </citation>
    <scope>NUCLEOTIDE SEQUENCE [LARGE SCALE GENOMIC DNA]</scope>
    <source>
        <strain evidence="1">YNDBR</strain>
        <tissue evidence="1">Leaf</tissue>
    </source>
</reference>
<dbReference type="Proteomes" id="UP001420932">
    <property type="component" value="Unassembled WGS sequence"/>
</dbReference>
<evidence type="ECO:0000313" key="2">
    <source>
        <dbReference type="Proteomes" id="UP001420932"/>
    </source>
</evidence>
<comment type="caution">
    <text evidence="1">The sequence shown here is derived from an EMBL/GenBank/DDBJ whole genome shotgun (WGS) entry which is preliminary data.</text>
</comment>
<accession>A0AAP0ITJ3</accession>
<dbReference type="EMBL" id="JBBNAF010000008">
    <property type="protein sequence ID" value="KAK9121506.1"/>
    <property type="molecule type" value="Genomic_DNA"/>
</dbReference>
<name>A0AAP0ITJ3_9MAGN</name>
<protein>
    <submittedName>
        <fullName evidence="1">Uncharacterized protein</fullName>
    </submittedName>
</protein>
<proteinExistence type="predicted"/>
<sequence>MMLWHNIDDAKDAIQVASSALRRKYGEKTRHCGGAVIIHRWRDHLQTTSGHKNRNFWTFISLGIVI</sequence>